<keyword evidence="2" id="KW-0812">Transmembrane</keyword>
<evidence type="ECO:0000256" key="2">
    <source>
        <dbReference type="SAM" id="Phobius"/>
    </source>
</evidence>
<organism evidence="3 4">
    <name type="scientific">Actinokineospora iranica</name>
    <dbReference type="NCBI Taxonomy" id="1271860"/>
    <lineage>
        <taxon>Bacteria</taxon>
        <taxon>Bacillati</taxon>
        <taxon>Actinomycetota</taxon>
        <taxon>Actinomycetes</taxon>
        <taxon>Pseudonocardiales</taxon>
        <taxon>Pseudonocardiaceae</taxon>
        <taxon>Actinokineospora</taxon>
    </lineage>
</organism>
<dbReference type="Proteomes" id="UP000199501">
    <property type="component" value="Unassembled WGS sequence"/>
</dbReference>
<dbReference type="RefSeq" id="WP_091453813.1">
    <property type="nucleotide sequence ID" value="NZ_FMZZ01000011.1"/>
</dbReference>
<keyword evidence="2" id="KW-1133">Transmembrane helix</keyword>
<sequence>MTTSGPGPQPNDPYEPFPTAPPVDPRSLPQTPARPKQVDTAFTLWMVSAGLSLLGFVLTLVFGQDATREAARKSFEDTGRPFTEADVDTAVTAALIFTGFFALLFFGLYLLFAFKMRAGRNWARLTLAILGGLGLLYALYGLAAGGQGALETVVGIVQIALVGTAIYLMYTKESSAYFDAAKRAS</sequence>
<keyword evidence="2" id="KW-0472">Membrane</keyword>
<dbReference type="EMBL" id="FMZZ01000011">
    <property type="protein sequence ID" value="SDD43276.1"/>
    <property type="molecule type" value="Genomic_DNA"/>
</dbReference>
<feature type="transmembrane region" description="Helical" evidence="2">
    <location>
        <begin position="42"/>
        <end position="62"/>
    </location>
</feature>
<feature type="region of interest" description="Disordered" evidence="1">
    <location>
        <begin position="1"/>
        <end position="34"/>
    </location>
</feature>
<gene>
    <name evidence="3" type="ORF">SAMN05216174_11134</name>
</gene>
<feature type="transmembrane region" description="Helical" evidence="2">
    <location>
        <begin position="125"/>
        <end position="143"/>
    </location>
</feature>
<evidence type="ECO:0000313" key="4">
    <source>
        <dbReference type="Proteomes" id="UP000199501"/>
    </source>
</evidence>
<dbReference type="OrthoDB" id="3831145at2"/>
<proteinExistence type="predicted"/>
<feature type="transmembrane region" description="Helical" evidence="2">
    <location>
        <begin position="90"/>
        <end position="113"/>
    </location>
</feature>
<dbReference type="AlphaFoldDB" id="A0A1G6URE5"/>
<feature type="compositionally biased region" description="Pro residues" evidence="1">
    <location>
        <begin position="7"/>
        <end position="24"/>
    </location>
</feature>
<name>A0A1G6URE5_9PSEU</name>
<evidence type="ECO:0000256" key="1">
    <source>
        <dbReference type="SAM" id="MobiDB-lite"/>
    </source>
</evidence>
<evidence type="ECO:0000313" key="3">
    <source>
        <dbReference type="EMBL" id="SDD43276.1"/>
    </source>
</evidence>
<accession>A0A1G6URE5</accession>
<dbReference type="STRING" id="1271860.SAMN05216174_11134"/>
<keyword evidence="4" id="KW-1185">Reference proteome</keyword>
<protein>
    <submittedName>
        <fullName evidence="3">Uncharacterized protein</fullName>
    </submittedName>
</protein>
<reference evidence="4" key="1">
    <citation type="submission" date="2016-10" db="EMBL/GenBank/DDBJ databases">
        <authorList>
            <person name="Varghese N."/>
            <person name="Submissions S."/>
        </authorList>
    </citation>
    <scope>NUCLEOTIDE SEQUENCE [LARGE SCALE GENOMIC DNA]</scope>
    <source>
        <strain evidence="4">IBRC-M 10403</strain>
    </source>
</reference>
<feature type="transmembrane region" description="Helical" evidence="2">
    <location>
        <begin position="149"/>
        <end position="170"/>
    </location>
</feature>